<dbReference type="GO" id="GO:0016491">
    <property type="term" value="F:oxidoreductase activity"/>
    <property type="evidence" value="ECO:0007669"/>
    <property type="project" value="UniProtKB-UniRule"/>
</dbReference>
<dbReference type="Proteomes" id="UP000199658">
    <property type="component" value="Unassembled WGS sequence"/>
</dbReference>
<dbReference type="Gene3D" id="3.40.109.10">
    <property type="entry name" value="NADH Oxidase"/>
    <property type="match status" value="1"/>
</dbReference>
<evidence type="ECO:0000313" key="7">
    <source>
        <dbReference type="EMBL" id="SFR42674.1"/>
    </source>
</evidence>
<evidence type="ECO:0000256" key="3">
    <source>
        <dbReference type="ARBA" id="ARBA00022643"/>
    </source>
</evidence>
<dbReference type="InterPro" id="IPR000415">
    <property type="entry name" value="Nitroreductase-like"/>
</dbReference>
<reference evidence="8" key="1">
    <citation type="submission" date="2016-10" db="EMBL/GenBank/DDBJ databases">
        <authorList>
            <person name="Varghese N."/>
            <person name="Submissions S."/>
        </authorList>
    </citation>
    <scope>NUCLEOTIDE SEQUENCE [LARGE SCALE GENOMIC DNA]</scope>
    <source>
        <strain evidence="8">DSM 26921</strain>
    </source>
</reference>
<keyword evidence="8" id="KW-1185">Reference proteome</keyword>
<evidence type="ECO:0000313" key="8">
    <source>
        <dbReference type="Proteomes" id="UP000199658"/>
    </source>
</evidence>
<dbReference type="PIRSF" id="PIRSF005426">
    <property type="entry name" value="Frp"/>
    <property type="match status" value="1"/>
</dbReference>
<gene>
    <name evidence="7" type="ORF">SAMN04488002_1619</name>
</gene>
<sequence length="275" mass="30019">MTDPLSEALKARFLDAGDTPDALLGNATLETIASRRSCRAFEAKPVPLEILRALAAVALSSPSKSDLQQRDIVIVQDTAIKARLLDLLSAQAWISGAPSLIVFCANNRRQRQLHETRGLPFANDHLDAFFNASVDAGIALASYVIAAEAAGLGCCPISTIRNHAQEASDLLGLPDHVFPVAALALGYPSKNGQISPRLPLRTTVHVDRFQEQIADDVAQYDAHRAQVQPYAEQRSSDLYGTSDTYTWSEDKARQYSLPERVDFAEFIKAKGFKLD</sequence>
<dbReference type="InterPro" id="IPR016446">
    <property type="entry name" value="Flavin_OxRdtase_Frp"/>
</dbReference>
<dbReference type="PANTHER" id="PTHR43425">
    <property type="entry name" value="OXYGEN-INSENSITIVE NADPH NITROREDUCTASE"/>
    <property type="match status" value="1"/>
</dbReference>
<keyword evidence="2 5" id="KW-0285">Flavoprotein</keyword>
<organism evidence="7 8">
    <name type="scientific">Litoreibacter janthinus</name>
    <dbReference type="NCBI Taxonomy" id="670154"/>
    <lineage>
        <taxon>Bacteria</taxon>
        <taxon>Pseudomonadati</taxon>
        <taxon>Pseudomonadota</taxon>
        <taxon>Alphaproteobacteria</taxon>
        <taxon>Rhodobacterales</taxon>
        <taxon>Roseobacteraceae</taxon>
        <taxon>Litoreibacter</taxon>
    </lineage>
</organism>
<dbReference type="AlphaFoldDB" id="A0A1I6GKF3"/>
<dbReference type="EMBL" id="FOYO01000001">
    <property type="protein sequence ID" value="SFR42674.1"/>
    <property type="molecule type" value="Genomic_DNA"/>
</dbReference>
<dbReference type="OrthoDB" id="3181400at2"/>
<keyword evidence="3 5" id="KW-0288">FMN</keyword>
<keyword evidence="5" id="KW-0521">NADP</keyword>
<comment type="similarity">
    <text evidence="1 5">Belongs to the flavin oxidoreductase frp family.</text>
</comment>
<dbReference type="PANTHER" id="PTHR43425:SF2">
    <property type="entry name" value="OXYGEN-INSENSITIVE NADPH NITROREDUCTASE"/>
    <property type="match status" value="1"/>
</dbReference>
<dbReference type="STRING" id="670154.SAMN04488002_1619"/>
<proteinExistence type="inferred from homology"/>
<feature type="domain" description="Nitroreductase" evidence="6">
    <location>
        <begin position="32"/>
        <end position="187"/>
    </location>
</feature>
<accession>A0A1I6GKF3</accession>
<evidence type="ECO:0000256" key="2">
    <source>
        <dbReference type="ARBA" id="ARBA00022630"/>
    </source>
</evidence>
<dbReference type="InterPro" id="IPR029479">
    <property type="entry name" value="Nitroreductase"/>
</dbReference>
<dbReference type="RefSeq" id="WP_090214886.1">
    <property type="nucleotide sequence ID" value="NZ_FOYO01000001.1"/>
</dbReference>
<dbReference type="Pfam" id="PF00881">
    <property type="entry name" value="Nitroreductase"/>
    <property type="match status" value="1"/>
</dbReference>
<dbReference type="SUPFAM" id="SSF55469">
    <property type="entry name" value="FMN-dependent nitroreductase-like"/>
    <property type="match status" value="1"/>
</dbReference>
<keyword evidence="4 5" id="KW-0560">Oxidoreductase</keyword>
<evidence type="ECO:0000256" key="5">
    <source>
        <dbReference type="PIRNR" id="PIRNR005426"/>
    </source>
</evidence>
<protein>
    <submittedName>
        <fullName evidence="7">FMN reductase [NAD(P)H]</fullName>
    </submittedName>
</protein>
<evidence type="ECO:0000259" key="6">
    <source>
        <dbReference type="Pfam" id="PF00881"/>
    </source>
</evidence>
<name>A0A1I6GKF3_9RHOB</name>
<evidence type="ECO:0000256" key="4">
    <source>
        <dbReference type="ARBA" id="ARBA00023002"/>
    </source>
</evidence>
<evidence type="ECO:0000256" key="1">
    <source>
        <dbReference type="ARBA" id="ARBA00008366"/>
    </source>
</evidence>